<sequence length="66" mass="6851">MNDAGIAAEAAATKAAGGHYADVTALFCTAKRCPAIVGNTLVYPDINDATHITFEYSRLLAPAMGH</sequence>
<name>X8CN04_MYCXE</name>
<accession>X8CN04</accession>
<organism evidence="1">
    <name type="scientific">Mycobacterium xenopi 4042</name>
    <dbReference type="NCBI Taxonomy" id="1299334"/>
    <lineage>
        <taxon>Bacteria</taxon>
        <taxon>Bacillati</taxon>
        <taxon>Actinomycetota</taxon>
        <taxon>Actinomycetes</taxon>
        <taxon>Mycobacteriales</taxon>
        <taxon>Mycobacteriaceae</taxon>
        <taxon>Mycobacterium</taxon>
    </lineage>
</organism>
<dbReference type="PATRIC" id="fig|1299334.3.peg.2953"/>
<comment type="caution">
    <text evidence="1">The sequence shown here is derived from an EMBL/GenBank/DDBJ whole genome shotgun (WGS) entry which is preliminary data.</text>
</comment>
<dbReference type="EMBL" id="JAOB01000029">
    <property type="protein sequence ID" value="EUA56813.1"/>
    <property type="molecule type" value="Genomic_DNA"/>
</dbReference>
<proteinExistence type="predicted"/>
<dbReference type="GO" id="GO:0016746">
    <property type="term" value="F:acyltransferase activity"/>
    <property type="evidence" value="ECO:0007669"/>
    <property type="project" value="UniProtKB-KW"/>
</dbReference>
<evidence type="ECO:0000313" key="1">
    <source>
        <dbReference type="EMBL" id="EUA56813.1"/>
    </source>
</evidence>
<dbReference type="AlphaFoldDB" id="X8CN04"/>
<protein>
    <submittedName>
        <fullName evidence="1">Acyltransferase 3 domain protein</fullName>
    </submittedName>
</protein>
<reference evidence="1" key="1">
    <citation type="submission" date="2014-01" db="EMBL/GenBank/DDBJ databases">
        <authorList>
            <person name="Brown-Elliot B."/>
            <person name="Wallace R."/>
            <person name="Lenaerts A."/>
            <person name="Ordway D."/>
            <person name="DeGroote M.A."/>
            <person name="Parker T."/>
            <person name="Sizemore C."/>
            <person name="Tallon L.J."/>
            <person name="Sadzewicz L.K."/>
            <person name="Sengamalay N."/>
            <person name="Fraser C.M."/>
            <person name="Hine E."/>
            <person name="Shefchek K.A."/>
            <person name="Das S.P."/>
            <person name="Tettelin H."/>
        </authorList>
    </citation>
    <scope>NUCLEOTIDE SEQUENCE [LARGE SCALE GENOMIC DNA]</scope>
    <source>
        <strain evidence="1">4042</strain>
    </source>
</reference>
<keyword evidence="1" id="KW-0808">Transferase</keyword>
<gene>
    <name evidence="1" type="ORF">I553_8867</name>
</gene>
<keyword evidence="1" id="KW-0012">Acyltransferase</keyword>